<dbReference type="Proteomes" id="UP000438120">
    <property type="component" value="Unassembled WGS sequence"/>
</dbReference>
<gene>
    <name evidence="2" type="ORF">FYJ62_09680</name>
</gene>
<evidence type="ECO:0000313" key="2">
    <source>
        <dbReference type="EMBL" id="MST87869.1"/>
    </source>
</evidence>
<feature type="compositionally biased region" description="Basic residues" evidence="1">
    <location>
        <begin position="303"/>
        <end position="328"/>
    </location>
</feature>
<proteinExistence type="predicted"/>
<organism evidence="2 3">
    <name type="scientific">Lactobacillus porci</name>
    <dbReference type="NCBI Taxonomy" id="2012477"/>
    <lineage>
        <taxon>Bacteria</taxon>
        <taxon>Bacillati</taxon>
        <taxon>Bacillota</taxon>
        <taxon>Bacilli</taxon>
        <taxon>Lactobacillales</taxon>
        <taxon>Lactobacillaceae</taxon>
        <taxon>Lactobacillus</taxon>
    </lineage>
</organism>
<feature type="region of interest" description="Disordered" evidence="1">
    <location>
        <begin position="294"/>
        <end position="328"/>
    </location>
</feature>
<accession>A0A6A8MGC3</accession>
<protein>
    <submittedName>
        <fullName evidence="2">Uncharacterized protein</fullName>
    </submittedName>
</protein>
<dbReference type="EMBL" id="VUMX01000041">
    <property type="protein sequence ID" value="MST87869.1"/>
    <property type="molecule type" value="Genomic_DNA"/>
</dbReference>
<sequence>MNREKYTEKCTKAVVKQIAAADGISKKQARDRFTSSRTYHFLATDPSVTTKEAPENFFQMYENDRKFGQMHSDADMRAMFDLNRQDELAGDVLAAKEFGIDESTPYGKKIAAISRLTAETAKLIAAAEKMPEADALTAFGDSDSFLSLCGNFKDDDRAKDFAEMFHNEQEYGWPVTDQELKDAMAKDESLRMTVEEMRLISEQMPDDLKSRPYEDQVAIYLPVLLREIAKLIAKSEQISPAAASDRFMSSKTCQELTTTALDIGSEDPVYYLQKYLNEQKYGLPLDDEGLEIYQELQQDFKKPKSQKQNKKGKKHQKHKKDKKKKSKK</sequence>
<keyword evidence="3" id="KW-1185">Reference proteome</keyword>
<name>A0A6A8MGC3_9LACO</name>
<reference evidence="2 3" key="1">
    <citation type="submission" date="2019-08" db="EMBL/GenBank/DDBJ databases">
        <title>In-depth cultivation of the pig gut microbiome towards novel bacterial diversity and tailored functional studies.</title>
        <authorList>
            <person name="Wylensek D."/>
            <person name="Hitch T.C.A."/>
            <person name="Clavel T."/>
        </authorList>
    </citation>
    <scope>NUCLEOTIDE SEQUENCE [LARGE SCALE GENOMIC DNA]</scope>
    <source>
        <strain evidence="2 3">Bifido-178-WT-2B</strain>
    </source>
</reference>
<evidence type="ECO:0000256" key="1">
    <source>
        <dbReference type="SAM" id="MobiDB-lite"/>
    </source>
</evidence>
<dbReference type="AlphaFoldDB" id="A0A6A8MGC3"/>
<dbReference type="RefSeq" id="WP_154549476.1">
    <property type="nucleotide sequence ID" value="NZ_VUMX01000041.1"/>
</dbReference>
<comment type="caution">
    <text evidence="2">The sequence shown here is derived from an EMBL/GenBank/DDBJ whole genome shotgun (WGS) entry which is preliminary data.</text>
</comment>
<evidence type="ECO:0000313" key="3">
    <source>
        <dbReference type="Proteomes" id="UP000438120"/>
    </source>
</evidence>